<feature type="region of interest" description="Disordered" evidence="1">
    <location>
        <begin position="72"/>
        <end position="107"/>
    </location>
</feature>
<evidence type="ECO:0000313" key="4">
    <source>
        <dbReference type="Proteomes" id="UP000663829"/>
    </source>
</evidence>
<sequence>MSSENIHTITSHDTNKLTLFNKQNVSFTSFSVHSNKHKKIRTHSINFELESTIKNRPNHQRYQHHGFSTFPWHRKQQHKSNDSLENTEQHSLSKTITQKEQSTSELSKSISKQTATFASVFDLTECNQVSKSIIDDNNSTEPTTQTASTFNINNDKHHDHTKSSEILEPQVQSTDACDDEQSNTAHNSLTNEDSQVKTVVQFPDITIEHLTMKDEDNETNTIGTIGLSTRFSSIEKMTDKNEQVENNLDESYSNATNYPFRSAILSPSVEENLTIAHPIEKKKKLNLIKQVYHSIHPLPRRLHHPASSSTILTPSISRPVVVSFQDENPTNHKKGPSWLKRISKLNRPFFHALDNREKDNTLD</sequence>
<accession>A0A815AV05</accession>
<feature type="compositionally biased region" description="Polar residues" evidence="1">
    <location>
        <begin position="134"/>
        <end position="153"/>
    </location>
</feature>
<comment type="caution">
    <text evidence="2">The sequence shown here is derived from an EMBL/GenBank/DDBJ whole genome shotgun (WGS) entry which is preliminary data.</text>
</comment>
<proteinExistence type="predicted"/>
<reference evidence="2" key="1">
    <citation type="submission" date="2021-02" db="EMBL/GenBank/DDBJ databases">
        <authorList>
            <person name="Nowell W R."/>
        </authorList>
    </citation>
    <scope>NUCLEOTIDE SEQUENCE</scope>
</reference>
<feature type="region of interest" description="Disordered" evidence="1">
    <location>
        <begin position="134"/>
        <end position="194"/>
    </location>
</feature>
<evidence type="ECO:0000256" key="1">
    <source>
        <dbReference type="SAM" id="MobiDB-lite"/>
    </source>
</evidence>
<dbReference type="EMBL" id="CAJNOQ010010937">
    <property type="protein sequence ID" value="CAF1264751.1"/>
    <property type="molecule type" value="Genomic_DNA"/>
</dbReference>
<dbReference type="EMBL" id="CAJOBC010020373">
    <property type="protein sequence ID" value="CAF4046216.1"/>
    <property type="molecule type" value="Genomic_DNA"/>
</dbReference>
<feature type="compositionally biased region" description="Polar residues" evidence="1">
    <location>
        <begin position="182"/>
        <end position="194"/>
    </location>
</feature>
<evidence type="ECO:0000313" key="2">
    <source>
        <dbReference type="EMBL" id="CAF1264751.1"/>
    </source>
</evidence>
<protein>
    <submittedName>
        <fullName evidence="2">Uncharacterized protein</fullName>
    </submittedName>
</protein>
<dbReference type="AlphaFoldDB" id="A0A815AV05"/>
<evidence type="ECO:0000313" key="3">
    <source>
        <dbReference type="EMBL" id="CAF4046216.1"/>
    </source>
</evidence>
<keyword evidence="4" id="KW-1185">Reference proteome</keyword>
<name>A0A815AV05_9BILA</name>
<organism evidence="2 4">
    <name type="scientific">Didymodactylos carnosus</name>
    <dbReference type="NCBI Taxonomy" id="1234261"/>
    <lineage>
        <taxon>Eukaryota</taxon>
        <taxon>Metazoa</taxon>
        <taxon>Spiralia</taxon>
        <taxon>Gnathifera</taxon>
        <taxon>Rotifera</taxon>
        <taxon>Eurotatoria</taxon>
        <taxon>Bdelloidea</taxon>
        <taxon>Philodinida</taxon>
        <taxon>Philodinidae</taxon>
        <taxon>Didymodactylos</taxon>
    </lineage>
</organism>
<feature type="compositionally biased region" description="Polar residues" evidence="1">
    <location>
        <begin position="83"/>
        <end position="107"/>
    </location>
</feature>
<dbReference type="Proteomes" id="UP000681722">
    <property type="component" value="Unassembled WGS sequence"/>
</dbReference>
<dbReference type="Proteomes" id="UP000663829">
    <property type="component" value="Unassembled WGS sequence"/>
</dbReference>
<gene>
    <name evidence="2" type="ORF">GPM918_LOCUS26785</name>
    <name evidence="3" type="ORF">SRO942_LOCUS26998</name>
</gene>
<feature type="compositionally biased region" description="Basic and acidic residues" evidence="1">
    <location>
        <begin position="154"/>
        <end position="165"/>
    </location>
</feature>